<reference evidence="1 2" key="1">
    <citation type="journal article" date="2020" name="Mol. Biol. Evol.">
        <title>Distinct Expression and Methylation Patterns for Genes with Different Fates following a Single Whole-Genome Duplication in Flowering Plants.</title>
        <authorList>
            <person name="Shi T."/>
            <person name="Rahmani R.S."/>
            <person name="Gugger P.F."/>
            <person name="Wang M."/>
            <person name="Li H."/>
            <person name="Zhang Y."/>
            <person name="Li Z."/>
            <person name="Wang Q."/>
            <person name="Van de Peer Y."/>
            <person name="Marchal K."/>
            <person name="Chen J."/>
        </authorList>
    </citation>
    <scope>NUCLEOTIDE SEQUENCE [LARGE SCALE GENOMIC DNA]</scope>
    <source>
        <tissue evidence="1">Leaf</tissue>
    </source>
</reference>
<protein>
    <submittedName>
        <fullName evidence="1">Uncharacterized protein</fullName>
    </submittedName>
</protein>
<comment type="caution">
    <text evidence="1">The sequence shown here is derived from an EMBL/GenBank/DDBJ whole genome shotgun (WGS) entry which is preliminary data.</text>
</comment>
<organism evidence="1 2">
    <name type="scientific">Nelumbo nucifera</name>
    <name type="common">Sacred lotus</name>
    <dbReference type="NCBI Taxonomy" id="4432"/>
    <lineage>
        <taxon>Eukaryota</taxon>
        <taxon>Viridiplantae</taxon>
        <taxon>Streptophyta</taxon>
        <taxon>Embryophyta</taxon>
        <taxon>Tracheophyta</taxon>
        <taxon>Spermatophyta</taxon>
        <taxon>Magnoliopsida</taxon>
        <taxon>Proteales</taxon>
        <taxon>Nelumbonaceae</taxon>
        <taxon>Nelumbo</taxon>
    </lineage>
</organism>
<dbReference type="EMBL" id="DUZY01000005">
    <property type="protein sequence ID" value="DAD40387.1"/>
    <property type="molecule type" value="Genomic_DNA"/>
</dbReference>
<name>A0A822Z6C2_NELNU</name>
<sequence length="84" mass="9343">MVAKKGISLVVQGSNLCAAVEVKKEGRSDSERRNLIRAPFPNNDWAANGSDINSIGIQTRFVYTIFGLDIVHLQWLNESNLIEI</sequence>
<dbReference type="AlphaFoldDB" id="A0A822Z6C2"/>
<evidence type="ECO:0000313" key="1">
    <source>
        <dbReference type="EMBL" id="DAD40387.1"/>
    </source>
</evidence>
<dbReference type="Proteomes" id="UP000607653">
    <property type="component" value="Unassembled WGS sequence"/>
</dbReference>
<proteinExistence type="predicted"/>
<keyword evidence="2" id="KW-1185">Reference proteome</keyword>
<gene>
    <name evidence="1" type="ORF">HUJ06_014710</name>
</gene>
<accession>A0A822Z6C2</accession>
<evidence type="ECO:0000313" key="2">
    <source>
        <dbReference type="Proteomes" id="UP000607653"/>
    </source>
</evidence>